<accession>A0A8J3KCC1</accession>
<comment type="caution">
    <text evidence="2">The sequence shown here is derived from an EMBL/GenBank/DDBJ whole genome shotgun (WGS) entry which is preliminary data.</text>
</comment>
<dbReference type="Pfam" id="PF10646">
    <property type="entry name" value="Germane"/>
    <property type="match status" value="1"/>
</dbReference>
<dbReference type="SMART" id="SM00909">
    <property type="entry name" value="Germane"/>
    <property type="match status" value="1"/>
</dbReference>
<reference evidence="2 3" key="1">
    <citation type="submission" date="2021-01" db="EMBL/GenBank/DDBJ databases">
        <title>Whole genome shotgun sequence of Catellatospora chokoriensis NBRC 107358.</title>
        <authorList>
            <person name="Komaki H."/>
            <person name="Tamura T."/>
        </authorList>
    </citation>
    <scope>NUCLEOTIDE SEQUENCE [LARGE SCALE GENOMIC DNA]</scope>
    <source>
        <strain evidence="2 3">NBRC 107358</strain>
    </source>
</reference>
<evidence type="ECO:0000259" key="1">
    <source>
        <dbReference type="SMART" id="SM00909"/>
    </source>
</evidence>
<dbReference type="EMBL" id="BONG01000061">
    <property type="protein sequence ID" value="GIF93364.1"/>
    <property type="molecule type" value="Genomic_DNA"/>
</dbReference>
<dbReference type="Proteomes" id="UP000619293">
    <property type="component" value="Unassembled WGS sequence"/>
</dbReference>
<proteinExistence type="predicted"/>
<dbReference type="RefSeq" id="WP_191838776.1">
    <property type="nucleotide sequence ID" value="NZ_BAAALB010000056.1"/>
</dbReference>
<protein>
    <recommendedName>
        <fullName evidence="1">GerMN domain-containing protein</fullName>
    </recommendedName>
</protein>
<name>A0A8J3KCC1_9ACTN</name>
<dbReference type="AlphaFoldDB" id="A0A8J3KCC1"/>
<feature type="domain" description="GerMN" evidence="1">
    <location>
        <begin position="86"/>
        <end position="175"/>
    </location>
</feature>
<keyword evidence="3" id="KW-1185">Reference proteome</keyword>
<gene>
    <name evidence="2" type="ORF">Cch02nite_68080</name>
</gene>
<organism evidence="2 3">
    <name type="scientific">Catellatospora chokoriensis</name>
    <dbReference type="NCBI Taxonomy" id="310353"/>
    <lineage>
        <taxon>Bacteria</taxon>
        <taxon>Bacillati</taxon>
        <taxon>Actinomycetota</taxon>
        <taxon>Actinomycetes</taxon>
        <taxon>Micromonosporales</taxon>
        <taxon>Micromonosporaceae</taxon>
        <taxon>Catellatospora</taxon>
    </lineage>
</organism>
<evidence type="ECO:0000313" key="3">
    <source>
        <dbReference type="Proteomes" id="UP000619293"/>
    </source>
</evidence>
<sequence length="197" mass="20179">MTRPALPCPPWPRSLLVLPPLVLLLVTGCGVPVEDTPRVIEVGTPSRVATTAPSAAASGPAAESLYLIRDGALVAVQRRLPAEPDPQGLLTDLLRGPTDAEQDRGLGTALGGQGVVASVQLLGDTAHVELPAGIESTGRNDDVLAFGQIVCTLTSRAGITGVVFTQQGARIGVPLPDASLSQEPLRAADYATLIANG</sequence>
<dbReference type="InterPro" id="IPR019606">
    <property type="entry name" value="GerMN"/>
</dbReference>
<evidence type="ECO:0000313" key="2">
    <source>
        <dbReference type="EMBL" id="GIF93364.1"/>
    </source>
</evidence>
<dbReference type="PROSITE" id="PS51257">
    <property type="entry name" value="PROKAR_LIPOPROTEIN"/>
    <property type="match status" value="1"/>
</dbReference>